<evidence type="ECO:0000313" key="1">
    <source>
        <dbReference type="EMBL" id="RIY12386.1"/>
    </source>
</evidence>
<dbReference type="GO" id="GO:0016301">
    <property type="term" value="F:kinase activity"/>
    <property type="evidence" value="ECO:0007669"/>
    <property type="project" value="UniProtKB-KW"/>
</dbReference>
<keyword evidence="2" id="KW-1185">Reference proteome</keyword>
<accession>A0A418R4P9</accession>
<dbReference type="EMBL" id="QYCN01000005">
    <property type="protein sequence ID" value="RIY12386.1"/>
    <property type="molecule type" value="Genomic_DNA"/>
</dbReference>
<protein>
    <submittedName>
        <fullName evidence="1">Sensor histidine kinase</fullName>
    </submittedName>
</protein>
<organism evidence="1 2">
    <name type="scientific">Hymenobacter rubripertinctus</name>
    <dbReference type="NCBI Taxonomy" id="2029981"/>
    <lineage>
        <taxon>Bacteria</taxon>
        <taxon>Pseudomonadati</taxon>
        <taxon>Bacteroidota</taxon>
        <taxon>Cytophagia</taxon>
        <taxon>Cytophagales</taxon>
        <taxon>Hymenobacteraceae</taxon>
        <taxon>Hymenobacter</taxon>
    </lineage>
</organism>
<sequence>MLRVADSGEGIAAPKLPKLFTRFYRTEGTR</sequence>
<name>A0A418R4P9_9BACT</name>
<dbReference type="InterPro" id="IPR036890">
    <property type="entry name" value="HATPase_C_sf"/>
</dbReference>
<gene>
    <name evidence="1" type="ORF">D0T11_05080</name>
</gene>
<dbReference type="Gene3D" id="3.30.565.10">
    <property type="entry name" value="Histidine kinase-like ATPase, C-terminal domain"/>
    <property type="match status" value="1"/>
</dbReference>
<keyword evidence="1" id="KW-0418">Kinase</keyword>
<dbReference type="AlphaFoldDB" id="A0A418R4P9"/>
<dbReference type="SUPFAM" id="SSF55874">
    <property type="entry name" value="ATPase domain of HSP90 chaperone/DNA topoisomerase II/histidine kinase"/>
    <property type="match status" value="1"/>
</dbReference>
<reference evidence="1 2" key="1">
    <citation type="submission" date="2019-01" db="EMBL/GenBank/DDBJ databases">
        <title>Hymenobacter humicola sp. nov., isolated from soils in Antarctica.</title>
        <authorList>
            <person name="Sedlacek I."/>
            <person name="Holochova P."/>
            <person name="Kralova S."/>
            <person name="Pantucek R."/>
            <person name="Stankova E."/>
            <person name="Vrbovska V."/>
            <person name="Kristofova L."/>
            <person name="Svec P."/>
            <person name="Busse H.-J."/>
        </authorList>
    </citation>
    <scope>NUCLEOTIDE SEQUENCE [LARGE SCALE GENOMIC DNA]</scope>
    <source>
        <strain evidence="1 2">CCM 8852</strain>
    </source>
</reference>
<keyword evidence="1" id="KW-0808">Transferase</keyword>
<dbReference type="Proteomes" id="UP000284250">
    <property type="component" value="Unassembled WGS sequence"/>
</dbReference>
<evidence type="ECO:0000313" key="2">
    <source>
        <dbReference type="Proteomes" id="UP000284250"/>
    </source>
</evidence>
<comment type="caution">
    <text evidence="1">The sequence shown here is derived from an EMBL/GenBank/DDBJ whole genome shotgun (WGS) entry which is preliminary data.</text>
</comment>
<proteinExistence type="predicted"/>